<protein>
    <submittedName>
        <fullName evidence="1">Uncharacterized protein</fullName>
    </submittedName>
</protein>
<dbReference type="EMBL" id="CP047265">
    <property type="protein sequence ID" value="QHF03300.1"/>
    <property type="molecule type" value="Genomic_DNA"/>
</dbReference>
<evidence type="ECO:0000313" key="2">
    <source>
        <dbReference type="Proteomes" id="UP000464644"/>
    </source>
</evidence>
<proteinExistence type="predicted"/>
<name>A0ABX6HCN6_9PSED</name>
<evidence type="ECO:0000313" key="1">
    <source>
        <dbReference type="EMBL" id="QHF03300.1"/>
    </source>
</evidence>
<reference evidence="1 2" key="1">
    <citation type="journal article" date="2014" name="Genome Announc.">
        <title>Draft Genome Sequences of a Phylogenetically Diverse Suite of Pseudomonas syringae Strains from Multiple Source Populations.</title>
        <authorList>
            <person name="Baltrus D.A."/>
            <person name="Yourstone S."/>
            <person name="Lind A."/>
            <person name="Guilbaud C."/>
            <person name="Sands D.C."/>
            <person name="Jones C.D."/>
            <person name="Morris C.E."/>
            <person name="Dangl J.L."/>
        </authorList>
    </citation>
    <scope>NUCLEOTIDE SEQUENCE [LARGE SCALE GENOMIC DNA]</scope>
    <source>
        <strain evidence="1 2">CC1524</strain>
    </source>
</reference>
<organism evidence="1 2">
    <name type="scientific">Pseudomonas asturiensis</name>
    <dbReference type="NCBI Taxonomy" id="1190415"/>
    <lineage>
        <taxon>Bacteria</taxon>
        <taxon>Pseudomonadati</taxon>
        <taxon>Pseudomonadota</taxon>
        <taxon>Gammaproteobacteria</taxon>
        <taxon>Pseudomonadales</taxon>
        <taxon>Pseudomonadaceae</taxon>
        <taxon>Pseudomonas</taxon>
    </lineage>
</organism>
<dbReference type="Proteomes" id="UP000464644">
    <property type="component" value="Chromosome"/>
</dbReference>
<gene>
    <name evidence="1" type="ORF">N015_13145</name>
</gene>
<keyword evidence="2" id="KW-1185">Reference proteome</keyword>
<sequence>MMRLFKPVKGCRVFTSEKHMTKPAGELLGWVDRVDENLCYFREVGGGMDVLIWRFTNSGNGSQYLNAWHEFLT</sequence>
<accession>A0ABX6HCN6</accession>